<feature type="transmembrane region" description="Helical" evidence="8">
    <location>
        <begin position="135"/>
        <end position="160"/>
    </location>
</feature>
<dbReference type="PANTHER" id="PTHR23502:SF132">
    <property type="entry name" value="POLYAMINE TRANSPORTER 2-RELATED"/>
    <property type="match status" value="1"/>
</dbReference>
<evidence type="ECO:0000313" key="12">
    <source>
        <dbReference type="EMBL" id="WMT64540.1"/>
    </source>
</evidence>
<evidence type="ECO:0000256" key="5">
    <source>
        <dbReference type="ARBA" id="ARBA00022692"/>
    </source>
</evidence>
<sequence>MTTRPHSSFKIVFILGLLAMLMPLSIDMYLPALPVISAQFGVPAGSAQMTLSTYILGFALGQLLYGPMADSLGRKPVILGGTLVFAGAAVACALAQTIDHLIFMRFLHGLAAAAASVVINALMRDIYPKEEFSRMMSFVMLVTTIAPLVAPMAGGAVLVWFSWHAIFWILALAALLASAMIFFFIDETLPAEHRQKFHIRTTIGNFASLFRHKRVLSYMLASGFSFAGMFSFLSAGPFVYIELNHVSPQHFGYYFALNIVFLFVLTIINSRFVRRVGALNMFRAGLWIQFVMAVWLVVSAFLGVGFWALVIGVAAFVGCVSMISSNAMAVILDEFPHMAGTASSLAGTFRFGIGAIVGALLSMATFTTAWPMLWAMAFCATSSVLFCLYASRPRKAAH</sequence>
<evidence type="ECO:0000256" key="2">
    <source>
        <dbReference type="ARBA" id="ARBA00006236"/>
    </source>
</evidence>
<dbReference type="SUPFAM" id="SSF103473">
    <property type="entry name" value="MFS general substrate transporter"/>
    <property type="match status" value="1"/>
</dbReference>
<dbReference type="EMBL" id="NEEU01000001">
    <property type="protein sequence ID" value="PJD77299.1"/>
    <property type="molecule type" value="Genomic_DNA"/>
</dbReference>
<dbReference type="GeneID" id="93156094"/>
<feature type="transmembrane region" description="Helical" evidence="8">
    <location>
        <begin position="284"/>
        <end position="302"/>
    </location>
</feature>
<name>A0A145G0N5_9ENTR</name>
<feature type="transmembrane region" description="Helical" evidence="8">
    <location>
        <begin position="308"/>
        <end position="332"/>
    </location>
</feature>
<feature type="transmembrane region" description="Helical" evidence="8">
    <location>
        <begin position="215"/>
        <end position="241"/>
    </location>
</feature>
<feature type="transmembrane region" description="Helical" evidence="8">
    <location>
        <begin position="102"/>
        <end position="123"/>
    </location>
</feature>
<protein>
    <recommendedName>
        <fullName evidence="8">Bcr/CflA family efflux transporter</fullName>
    </recommendedName>
</protein>
<dbReference type="GO" id="GO:0005886">
    <property type="term" value="C:plasma membrane"/>
    <property type="evidence" value="ECO:0007669"/>
    <property type="project" value="UniProtKB-SubCell"/>
</dbReference>
<evidence type="ECO:0000313" key="13">
    <source>
        <dbReference type="Proteomes" id="UP000230495"/>
    </source>
</evidence>
<dbReference type="KEGG" id="eno:ECENHK_15180"/>
<evidence type="ECO:0000256" key="3">
    <source>
        <dbReference type="ARBA" id="ARBA00022448"/>
    </source>
</evidence>
<feature type="transmembrane region" description="Helical" evidence="8">
    <location>
        <begin position="12"/>
        <end position="32"/>
    </location>
</feature>
<dbReference type="AlphaFoldDB" id="A0A145G0N5"/>
<comment type="similarity">
    <text evidence="2 8">Belongs to the major facilitator superfamily. Bcr/CmlA family.</text>
</comment>
<keyword evidence="5 8" id="KW-0812">Transmembrane</keyword>
<dbReference type="EMBL" id="CP096849">
    <property type="protein sequence ID" value="WMT64540.1"/>
    <property type="molecule type" value="Genomic_DNA"/>
</dbReference>
<reference evidence="11 13" key="1">
    <citation type="journal article" date="2017" name="J. Antimicrob. Chemother.">
        <title>Characterization of the population structure, drug resistance mechanisms and plasmids of the community-associated Enterobacter cloacae complex in China.</title>
        <authorList>
            <person name="Zhou K."/>
            <person name="Yu W."/>
            <person name="Cao X."/>
            <person name="Shen P."/>
            <person name="Lu H."/>
            <person name="Luo Q."/>
            <person name="Rossen J.W.A."/>
            <person name="Xiao Y."/>
        </authorList>
    </citation>
    <scope>NUCLEOTIDE SEQUENCE [LARGE SCALE GENOMIC DNA]</scope>
    <source>
        <strain evidence="11">ECC1097</strain>
    </source>
</reference>
<dbReference type="Proteomes" id="UP001228563">
    <property type="component" value="Chromosome"/>
</dbReference>
<accession>A0A0H0CU56</accession>
<feature type="transmembrane region" description="Helical" evidence="8">
    <location>
        <begin position="77"/>
        <end position="96"/>
    </location>
</feature>
<dbReference type="KEGG" id="ekb:BFV64_15325"/>
<evidence type="ECO:0000256" key="4">
    <source>
        <dbReference type="ARBA" id="ARBA00022475"/>
    </source>
</evidence>
<feature type="transmembrane region" description="Helical" evidence="8">
    <location>
        <begin position="44"/>
        <end position="65"/>
    </location>
</feature>
<feature type="transmembrane region" description="Helical" evidence="8">
    <location>
        <begin position="253"/>
        <end position="272"/>
    </location>
</feature>
<dbReference type="InterPro" id="IPR020846">
    <property type="entry name" value="MFS_dom"/>
</dbReference>
<gene>
    <name evidence="11" type="ORF">B9Q37_01165</name>
    <name evidence="10" type="ORF">H9R40_01820</name>
    <name evidence="12" type="ORF">M2B19_16660</name>
</gene>
<evidence type="ECO:0000259" key="9">
    <source>
        <dbReference type="PROSITE" id="PS50850"/>
    </source>
</evidence>
<dbReference type="Proteomes" id="UP000613022">
    <property type="component" value="Unassembled WGS sequence"/>
</dbReference>
<dbReference type="GO" id="GO:0042910">
    <property type="term" value="F:xenobiotic transmembrane transporter activity"/>
    <property type="evidence" value="ECO:0007669"/>
    <property type="project" value="InterPro"/>
</dbReference>
<dbReference type="EMBL" id="JACSEP010000002">
    <property type="protein sequence ID" value="MBC6321990.1"/>
    <property type="molecule type" value="Genomic_DNA"/>
</dbReference>
<dbReference type="InterPro" id="IPR036259">
    <property type="entry name" value="MFS_trans_sf"/>
</dbReference>
<feature type="transmembrane region" description="Helical" evidence="8">
    <location>
        <begin position="344"/>
        <end position="366"/>
    </location>
</feature>
<keyword evidence="7 8" id="KW-0472">Membrane</keyword>
<feature type="transmembrane region" description="Helical" evidence="8">
    <location>
        <begin position="166"/>
        <end position="185"/>
    </location>
</feature>
<dbReference type="Proteomes" id="UP000230495">
    <property type="component" value="Unassembled WGS sequence"/>
</dbReference>
<evidence type="ECO:0000256" key="1">
    <source>
        <dbReference type="ARBA" id="ARBA00004651"/>
    </source>
</evidence>
<feature type="transmembrane region" description="Helical" evidence="8">
    <location>
        <begin position="372"/>
        <end position="391"/>
    </location>
</feature>
<accession>A0A145G0N5</accession>
<evidence type="ECO:0000256" key="8">
    <source>
        <dbReference type="RuleBase" id="RU365088"/>
    </source>
</evidence>
<dbReference type="Pfam" id="PF07690">
    <property type="entry name" value="MFS_1"/>
    <property type="match status" value="1"/>
</dbReference>
<dbReference type="InterPro" id="IPR001958">
    <property type="entry name" value="Tet-R_TetA/multi-R_MdtG-like"/>
</dbReference>
<keyword evidence="8" id="KW-0997">Cell inner membrane</keyword>
<dbReference type="OrthoDB" id="9814303at2"/>
<dbReference type="NCBIfam" id="TIGR00710">
    <property type="entry name" value="efflux_Bcr_CflA"/>
    <property type="match status" value="1"/>
</dbReference>
<feature type="domain" description="Major facilitator superfamily (MFS) profile" evidence="9">
    <location>
        <begin position="11"/>
        <end position="395"/>
    </location>
</feature>
<keyword evidence="6 8" id="KW-1133">Transmembrane helix</keyword>
<dbReference type="NCBIfam" id="TIGR00880">
    <property type="entry name" value="2_A_01_02"/>
    <property type="match status" value="1"/>
</dbReference>
<accession>A0A0F0Y8T4</accession>
<reference evidence="10" key="2">
    <citation type="submission" date="2020-08" db="EMBL/GenBank/DDBJ databases">
        <title>Distribution of Beta-Lactamase Producing Gram-Negative Bacterial Isolates in Isabela River of Santo Domingo, Dominican Republic.</title>
        <authorList>
            <person name="Calderon V."/>
            <person name="Del Rosario C."/>
            <person name="Duarte A."/>
            <person name="Bonnelly R."/>
            <person name="Barauna R."/>
            <person name="Ramos R.T."/>
            <person name="Perdomo O.P."/>
            <person name="Rodriguez De Francisco L.E."/>
            <person name="Franco De Los Santos E.F."/>
        </authorList>
    </citation>
    <scope>NUCLEOTIDE SEQUENCE</scope>
    <source>
        <strain evidence="10">INTEC_BI4_1.1</strain>
    </source>
</reference>
<reference evidence="12" key="3">
    <citation type="submission" date="2022-04" db="EMBL/GenBank/DDBJ databases">
        <title>Co-occurrence of mcr-9 and blaNDM-1 in multidrug-resistant Enterobacter kobei strain isolated from an infant with urinary infection.</title>
        <authorList>
            <person name="Zeng H."/>
        </authorList>
    </citation>
    <scope>NUCLEOTIDE SEQUENCE</scope>
    <source>
        <strain evidence="12">EC1382</strain>
    </source>
</reference>
<dbReference type="CDD" id="cd17320">
    <property type="entry name" value="MFS_MdfA_MDR_like"/>
    <property type="match status" value="1"/>
</dbReference>
<dbReference type="InterPro" id="IPR004812">
    <property type="entry name" value="Efflux_drug-R_Bcr/CmlA"/>
</dbReference>
<evidence type="ECO:0000313" key="11">
    <source>
        <dbReference type="EMBL" id="PJD77299.1"/>
    </source>
</evidence>
<keyword evidence="3 8" id="KW-0813">Transport</keyword>
<dbReference type="GO" id="GO:0015385">
    <property type="term" value="F:sodium:proton antiporter activity"/>
    <property type="evidence" value="ECO:0007669"/>
    <property type="project" value="TreeGrafter"/>
</dbReference>
<keyword evidence="4" id="KW-1003">Cell membrane</keyword>
<dbReference type="RefSeq" id="WP_014884591.1">
    <property type="nucleotide sequence ID" value="NC_018405.1"/>
</dbReference>
<dbReference type="GO" id="GO:1990961">
    <property type="term" value="P:xenobiotic detoxification by transmembrane export across the plasma membrane"/>
    <property type="evidence" value="ECO:0007669"/>
    <property type="project" value="InterPro"/>
</dbReference>
<dbReference type="NCBIfam" id="NF008314">
    <property type="entry name" value="PRK11102.1"/>
    <property type="match status" value="1"/>
</dbReference>
<dbReference type="Gene3D" id="1.20.1720.10">
    <property type="entry name" value="Multidrug resistance protein D"/>
    <property type="match status" value="1"/>
</dbReference>
<proteinExistence type="inferred from homology"/>
<dbReference type="PANTHER" id="PTHR23502">
    <property type="entry name" value="MAJOR FACILITATOR SUPERFAMILY"/>
    <property type="match status" value="1"/>
</dbReference>
<dbReference type="STRING" id="208224.BH713_14440"/>
<organism evidence="11">
    <name type="scientific">Enterobacter kobei</name>
    <dbReference type="NCBI Taxonomy" id="208224"/>
    <lineage>
        <taxon>Bacteria</taxon>
        <taxon>Pseudomonadati</taxon>
        <taxon>Pseudomonadota</taxon>
        <taxon>Gammaproteobacteria</taxon>
        <taxon>Enterobacterales</taxon>
        <taxon>Enterobacteriaceae</taxon>
        <taxon>Enterobacter</taxon>
        <taxon>Enterobacter cloacae complex</taxon>
    </lineage>
</organism>
<dbReference type="FunFam" id="1.20.1720.10:FF:000005">
    <property type="entry name" value="Bcr/CflA family efflux transporter"/>
    <property type="match status" value="1"/>
</dbReference>
<evidence type="ECO:0000313" key="10">
    <source>
        <dbReference type="EMBL" id="MBC6321990.1"/>
    </source>
</evidence>
<dbReference type="InterPro" id="IPR011701">
    <property type="entry name" value="MFS"/>
</dbReference>
<dbReference type="PROSITE" id="PS50850">
    <property type="entry name" value="MFS"/>
    <property type="match status" value="1"/>
</dbReference>
<comment type="subcellular location">
    <subcellularLocation>
        <location evidence="8">Cell inner membrane</location>
        <topology evidence="8">Multi-pass membrane protein</topology>
    </subcellularLocation>
    <subcellularLocation>
        <location evidence="1">Cell membrane</location>
        <topology evidence="1">Multi-pass membrane protein</topology>
    </subcellularLocation>
</comment>
<evidence type="ECO:0000256" key="7">
    <source>
        <dbReference type="ARBA" id="ARBA00023136"/>
    </source>
</evidence>
<evidence type="ECO:0000256" key="6">
    <source>
        <dbReference type="ARBA" id="ARBA00022989"/>
    </source>
</evidence>